<dbReference type="PANTHER" id="PTHR40076:SF1">
    <property type="entry name" value="MEMBRANE PROTEIN"/>
    <property type="match status" value="1"/>
</dbReference>
<name>A0A7G9T736_9LACO</name>
<keyword evidence="1" id="KW-0472">Membrane</keyword>
<sequence>MLENYNLRQRGWQRVKTDWLKVVFLTWPLIVWQLFLTTRSVQQTVIESTQGRSSEGLSITSPSFYLYSLGQGLWSSLIEAVLIGVISFGVVWTLILWQRSDEAPRSPLTASFYFFGRQTVVDSVVLMGIRFLYTILWSLLLIVPGIIKSIAYSQAEYIYAEDVKRGLPIESMNEYITRSRDMMDGHKLQYFWLQFSFILWWVLVALTAGLAAFWVIPYYQATMAEFYIELRREREFGSRAEIRAARPYPTTSEDDEI</sequence>
<keyword evidence="1" id="KW-1133">Transmembrane helix</keyword>
<feature type="transmembrane region" description="Helical" evidence="1">
    <location>
        <begin position="18"/>
        <end position="35"/>
    </location>
</feature>
<feature type="transmembrane region" description="Helical" evidence="1">
    <location>
        <begin position="124"/>
        <end position="147"/>
    </location>
</feature>
<dbReference type="Pfam" id="PF06161">
    <property type="entry name" value="DUF975"/>
    <property type="match status" value="1"/>
</dbReference>
<organism evidence="2 3">
    <name type="scientific">Weissella diestrammenae</name>
    <dbReference type="NCBI Taxonomy" id="1162633"/>
    <lineage>
        <taxon>Bacteria</taxon>
        <taxon>Bacillati</taxon>
        <taxon>Bacillota</taxon>
        <taxon>Bacilli</taxon>
        <taxon>Lactobacillales</taxon>
        <taxon>Lactobacillaceae</taxon>
        <taxon>Weissella</taxon>
    </lineage>
</organism>
<accession>A0A7G9T736</accession>
<evidence type="ECO:0000313" key="3">
    <source>
        <dbReference type="Proteomes" id="UP000515800"/>
    </source>
</evidence>
<protein>
    <submittedName>
        <fullName evidence="2">DUF975 family protein</fullName>
    </submittedName>
</protein>
<dbReference type="KEGG" id="wdi:H9L19_03370"/>
<feature type="transmembrane region" description="Helical" evidence="1">
    <location>
        <begin position="191"/>
        <end position="216"/>
    </location>
</feature>
<keyword evidence="1" id="KW-0812">Transmembrane</keyword>
<reference evidence="2 3" key="1">
    <citation type="submission" date="2020-08" db="EMBL/GenBank/DDBJ databases">
        <title>Genome sequence of Weissella diestrammenae KACC 16890T.</title>
        <authorList>
            <person name="Hyun D.-W."/>
            <person name="Bae J.-W."/>
        </authorList>
    </citation>
    <scope>NUCLEOTIDE SEQUENCE [LARGE SCALE GENOMIC DNA]</scope>
    <source>
        <strain evidence="2 3">KACC 16890</strain>
    </source>
</reference>
<dbReference type="AlphaFoldDB" id="A0A7G9T736"/>
<gene>
    <name evidence="2" type="ORF">H9L19_03370</name>
</gene>
<dbReference type="RefSeq" id="WP_187529739.1">
    <property type="nucleotide sequence ID" value="NZ_CP060724.1"/>
</dbReference>
<dbReference type="PANTHER" id="PTHR40076">
    <property type="entry name" value="MEMBRANE PROTEIN-RELATED"/>
    <property type="match status" value="1"/>
</dbReference>
<keyword evidence="3" id="KW-1185">Reference proteome</keyword>
<dbReference type="InterPro" id="IPR010380">
    <property type="entry name" value="DUF975"/>
</dbReference>
<dbReference type="EMBL" id="CP060724">
    <property type="protein sequence ID" value="QNN75911.1"/>
    <property type="molecule type" value="Genomic_DNA"/>
</dbReference>
<dbReference type="Proteomes" id="UP000515800">
    <property type="component" value="Chromosome"/>
</dbReference>
<proteinExistence type="predicted"/>
<evidence type="ECO:0000313" key="2">
    <source>
        <dbReference type="EMBL" id="QNN75911.1"/>
    </source>
</evidence>
<evidence type="ECO:0000256" key="1">
    <source>
        <dbReference type="SAM" id="Phobius"/>
    </source>
</evidence>
<feature type="transmembrane region" description="Helical" evidence="1">
    <location>
        <begin position="73"/>
        <end position="97"/>
    </location>
</feature>